<proteinExistence type="predicted"/>
<feature type="compositionally biased region" description="Low complexity" evidence="1">
    <location>
        <begin position="128"/>
        <end position="137"/>
    </location>
</feature>
<keyword evidence="3" id="KW-1185">Reference proteome</keyword>
<dbReference type="EMBL" id="CAACVJ010000049">
    <property type="protein sequence ID" value="VEP12318.1"/>
    <property type="molecule type" value="Genomic_DNA"/>
</dbReference>
<gene>
    <name evidence="2" type="ORF">H1P_1420008</name>
</gene>
<organism evidence="2 3">
    <name type="scientific">Hyella patelloides LEGE 07179</name>
    <dbReference type="NCBI Taxonomy" id="945734"/>
    <lineage>
        <taxon>Bacteria</taxon>
        <taxon>Bacillati</taxon>
        <taxon>Cyanobacteriota</taxon>
        <taxon>Cyanophyceae</taxon>
        <taxon>Pleurocapsales</taxon>
        <taxon>Hyellaceae</taxon>
        <taxon>Hyella</taxon>
    </lineage>
</organism>
<dbReference type="RefSeq" id="WP_144870236.1">
    <property type="nucleotide sequence ID" value="NZ_LR213894.1"/>
</dbReference>
<dbReference type="AlphaFoldDB" id="A0A563VLM4"/>
<accession>A0A563VLM4</accession>
<dbReference type="Proteomes" id="UP000320055">
    <property type="component" value="Unassembled WGS sequence"/>
</dbReference>
<feature type="compositionally biased region" description="Polar residues" evidence="1">
    <location>
        <begin position="88"/>
        <end position="99"/>
    </location>
</feature>
<reference evidence="2 3" key="1">
    <citation type="submission" date="2019-01" db="EMBL/GenBank/DDBJ databases">
        <authorList>
            <person name="Brito A."/>
        </authorList>
    </citation>
    <scope>NUCLEOTIDE SEQUENCE [LARGE SCALE GENOMIC DNA]</scope>
    <source>
        <strain evidence="2">1</strain>
    </source>
</reference>
<evidence type="ECO:0000313" key="2">
    <source>
        <dbReference type="EMBL" id="VEP12318.1"/>
    </source>
</evidence>
<name>A0A563VLM4_9CYAN</name>
<sequence length="185" mass="21202">MKLTPWLTNLFSDSKKLDKRIREIFFNLIQNNQGSITELDLAIAANISGKDAKKYLEQFAVEFDATFEVTEKGHIVYLFPIRNQTEQKSNFKSSQNNLSIPKEKHETADISENVKQNSAKTNQKKQKSVSSSPKTQQNYDTKINYQVADINKNLKNVENDIKDNLKNVENDLKNIGDSLNNLFKS</sequence>
<evidence type="ECO:0000256" key="1">
    <source>
        <dbReference type="SAM" id="MobiDB-lite"/>
    </source>
</evidence>
<protein>
    <submittedName>
        <fullName evidence="2">Uncharacterized protein</fullName>
    </submittedName>
</protein>
<dbReference type="OrthoDB" id="574450at2"/>
<feature type="region of interest" description="Disordered" evidence="1">
    <location>
        <begin position="88"/>
        <end position="141"/>
    </location>
</feature>
<evidence type="ECO:0000313" key="3">
    <source>
        <dbReference type="Proteomes" id="UP000320055"/>
    </source>
</evidence>